<dbReference type="Proteomes" id="UP000823775">
    <property type="component" value="Unassembled WGS sequence"/>
</dbReference>
<organism evidence="1 2">
    <name type="scientific">Datura stramonium</name>
    <name type="common">Jimsonweed</name>
    <name type="synonym">Common thornapple</name>
    <dbReference type="NCBI Taxonomy" id="4076"/>
    <lineage>
        <taxon>Eukaryota</taxon>
        <taxon>Viridiplantae</taxon>
        <taxon>Streptophyta</taxon>
        <taxon>Embryophyta</taxon>
        <taxon>Tracheophyta</taxon>
        <taxon>Spermatophyta</taxon>
        <taxon>Magnoliopsida</taxon>
        <taxon>eudicotyledons</taxon>
        <taxon>Gunneridae</taxon>
        <taxon>Pentapetalae</taxon>
        <taxon>asterids</taxon>
        <taxon>lamiids</taxon>
        <taxon>Solanales</taxon>
        <taxon>Solanaceae</taxon>
        <taxon>Solanoideae</taxon>
        <taxon>Datureae</taxon>
        <taxon>Datura</taxon>
    </lineage>
</organism>
<protein>
    <submittedName>
        <fullName evidence="1">Uncharacterized protein</fullName>
    </submittedName>
</protein>
<accession>A0ABS8WZW1</accession>
<comment type="caution">
    <text evidence="1">The sequence shown here is derived from an EMBL/GenBank/DDBJ whole genome shotgun (WGS) entry which is preliminary data.</text>
</comment>
<evidence type="ECO:0000313" key="2">
    <source>
        <dbReference type="Proteomes" id="UP000823775"/>
    </source>
</evidence>
<reference evidence="1 2" key="1">
    <citation type="journal article" date="2021" name="BMC Genomics">
        <title>Datura genome reveals duplications of psychoactive alkaloid biosynthetic genes and high mutation rate following tissue culture.</title>
        <authorList>
            <person name="Rajewski A."/>
            <person name="Carter-House D."/>
            <person name="Stajich J."/>
            <person name="Litt A."/>
        </authorList>
    </citation>
    <scope>NUCLEOTIDE SEQUENCE [LARGE SCALE GENOMIC DNA]</scope>
    <source>
        <strain evidence="1">AR-01</strain>
    </source>
</reference>
<name>A0ABS8WZW1_DATST</name>
<dbReference type="EMBL" id="JACEIK010015656">
    <property type="protein sequence ID" value="MCE3217086.1"/>
    <property type="molecule type" value="Genomic_DNA"/>
</dbReference>
<sequence>MMGQITSRHNPNGPSLQVVKSKGKISFLDKNDGGVENPSLLLRAVIFSINGGHKESSFWIRITSELTDQ</sequence>
<keyword evidence="2" id="KW-1185">Reference proteome</keyword>
<evidence type="ECO:0000313" key="1">
    <source>
        <dbReference type="EMBL" id="MCE3217086.1"/>
    </source>
</evidence>
<proteinExistence type="predicted"/>
<gene>
    <name evidence="1" type="ORF">HAX54_010302</name>
</gene>